<dbReference type="AlphaFoldDB" id="A0AAV7H502"/>
<accession>A0AAV7H502</accession>
<proteinExistence type="predicted"/>
<comment type="caution">
    <text evidence="1">The sequence shown here is derived from an EMBL/GenBank/DDBJ whole genome shotgun (WGS) entry which is preliminary data.</text>
</comment>
<keyword evidence="2" id="KW-1185">Reference proteome</keyword>
<gene>
    <name evidence="1" type="ORF">IEQ34_006793</name>
</gene>
<evidence type="ECO:0000313" key="2">
    <source>
        <dbReference type="Proteomes" id="UP000775213"/>
    </source>
</evidence>
<evidence type="ECO:0000313" key="1">
    <source>
        <dbReference type="EMBL" id="KAH0464007.1"/>
    </source>
</evidence>
<organism evidence="1 2">
    <name type="scientific">Dendrobium chrysotoxum</name>
    <name type="common">Orchid</name>
    <dbReference type="NCBI Taxonomy" id="161865"/>
    <lineage>
        <taxon>Eukaryota</taxon>
        <taxon>Viridiplantae</taxon>
        <taxon>Streptophyta</taxon>
        <taxon>Embryophyta</taxon>
        <taxon>Tracheophyta</taxon>
        <taxon>Spermatophyta</taxon>
        <taxon>Magnoliopsida</taxon>
        <taxon>Liliopsida</taxon>
        <taxon>Asparagales</taxon>
        <taxon>Orchidaceae</taxon>
        <taxon>Epidendroideae</taxon>
        <taxon>Malaxideae</taxon>
        <taxon>Dendrobiinae</taxon>
        <taxon>Dendrobium</taxon>
    </lineage>
</organism>
<protein>
    <submittedName>
        <fullName evidence="1">Uncharacterized protein</fullName>
    </submittedName>
</protein>
<dbReference type="EMBL" id="JAGFBR010000007">
    <property type="protein sequence ID" value="KAH0464007.1"/>
    <property type="molecule type" value="Genomic_DNA"/>
</dbReference>
<dbReference type="Proteomes" id="UP000775213">
    <property type="component" value="Unassembled WGS sequence"/>
</dbReference>
<name>A0AAV7H502_DENCH</name>
<reference evidence="1 2" key="1">
    <citation type="journal article" date="2021" name="Hortic Res">
        <title>Chromosome-scale assembly of the Dendrobium chrysotoxum genome enhances the understanding of orchid evolution.</title>
        <authorList>
            <person name="Zhang Y."/>
            <person name="Zhang G.Q."/>
            <person name="Zhang D."/>
            <person name="Liu X.D."/>
            <person name="Xu X.Y."/>
            <person name="Sun W.H."/>
            <person name="Yu X."/>
            <person name="Zhu X."/>
            <person name="Wang Z.W."/>
            <person name="Zhao X."/>
            <person name="Zhong W.Y."/>
            <person name="Chen H."/>
            <person name="Yin W.L."/>
            <person name="Huang T."/>
            <person name="Niu S.C."/>
            <person name="Liu Z.J."/>
        </authorList>
    </citation>
    <scope>NUCLEOTIDE SEQUENCE [LARGE SCALE GENOMIC DNA]</scope>
    <source>
        <strain evidence="1">Lindl</strain>
    </source>
</reference>
<sequence length="67" mass="7577">MKSIHLYKPLLRKDHVNNRTKVNQIQEVSSTCLKNKAMNANMVASPIGIIPFVSNDNIVLTTILWIT</sequence>